<dbReference type="Proteomes" id="UP000272706">
    <property type="component" value="Unassembled WGS sequence"/>
</dbReference>
<dbReference type="InterPro" id="IPR012737">
    <property type="entry name" value="DhaK_L_YcgS"/>
</dbReference>
<gene>
    <name evidence="4" type="primary">dhaL</name>
    <name evidence="4" type="ORF">D3227_08515</name>
</gene>
<dbReference type="AlphaFoldDB" id="A0A3A5KVJ0"/>
<accession>A0A3A5KVJ0</accession>
<evidence type="ECO:0000313" key="4">
    <source>
        <dbReference type="EMBL" id="RJT40592.1"/>
    </source>
</evidence>
<sequence length="220" mass="22647">MQQFDNASAGDIVLSLADRIIENRAYLSEIDGKIGDGDHGVNMAKGFGMAADRIRGNDMSLATAFDTLGTVLMTEIGGSMGPLYGVMFTQFAETIEGSSSIDAGTFSAMLTNGLDGIQSIGSAKVGDKTLLDTLVPAIEAFDAANAGGKPFPEALDALVVAAEKGRDSTKDLVARIGRASRLGERSVGVLDAGATSCALILETLALGAKQKLQLSATVGR</sequence>
<evidence type="ECO:0000313" key="5">
    <source>
        <dbReference type="Proteomes" id="UP000272706"/>
    </source>
</evidence>
<dbReference type="NCBIfam" id="TIGR02365">
    <property type="entry name" value="dha_L_ycgS"/>
    <property type="match status" value="1"/>
</dbReference>
<proteinExistence type="predicted"/>
<keyword evidence="2 4" id="KW-0418">Kinase</keyword>
<feature type="domain" description="DhaL" evidence="3">
    <location>
        <begin position="7"/>
        <end position="206"/>
    </location>
</feature>
<dbReference type="InterPro" id="IPR004007">
    <property type="entry name" value="DhaL_dom"/>
</dbReference>
<dbReference type="RefSeq" id="WP_120013683.1">
    <property type="nucleotide sequence ID" value="NZ_QZWZ01000005.1"/>
</dbReference>
<dbReference type="PANTHER" id="PTHR28629">
    <property type="entry name" value="TRIOKINASE/FMN CYCLASE"/>
    <property type="match status" value="1"/>
</dbReference>
<dbReference type="InterPro" id="IPR050861">
    <property type="entry name" value="Dihydroxyacetone_Kinase"/>
</dbReference>
<keyword evidence="1" id="KW-0808">Transferase</keyword>
<dbReference type="PANTHER" id="PTHR28629:SF4">
    <property type="entry name" value="TRIOKINASE_FMN CYCLASE"/>
    <property type="match status" value="1"/>
</dbReference>
<dbReference type="GO" id="GO:0019563">
    <property type="term" value="P:glycerol catabolic process"/>
    <property type="evidence" value="ECO:0007669"/>
    <property type="project" value="TreeGrafter"/>
</dbReference>
<keyword evidence="5" id="KW-1185">Reference proteome</keyword>
<dbReference type="SUPFAM" id="SSF101473">
    <property type="entry name" value="DhaL-like"/>
    <property type="match status" value="1"/>
</dbReference>
<dbReference type="Pfam" id="PF02734">
    <property type="entry name" value="Dak2"/>
    <property type="match status" value="1"/>
</dbReference>
<reference evidence="4 5" key="1">
    <citation type="submission" date="2018-09" db="EMBL/GenBank/DDBJ databases">
        <title>Mesorhizobium carmichaelinearum sp. nov. isolated from Carmichaelinea spp. root nodules in New Zealand.</title>
        <authorList>
            <person name="De Meyer S.E."/>
        </authorList>
    </citation>
    <scope>NUCLEOTIDE SEQUENCE [LARGE SCALE GENOMIC DNA]</scope>
    <source>
        <strain evidence="4 5">ICMP19557</strain>
    </source>
</reference>
<dbReference type="Gene3D" id="1.25.40.340">
    <property type="match status" value="1"/>
</dbReference>
<dbReference type="SMART" id="SM01120">
    <property type="entry name" value="Dak2"/>
    <property type="match status" value="1"/>
</dbReference>
<name>A0A3A5KVJ0_9HYPH</name>
<evidence type="ECO:0000259" key="3">
    <source>
        <dbReference type="PROSITE" id="PS51480"/>
    </source>
</evidence>
<protein>
    <submittedName>
        <fullName evidence="4">Dihydroxyacetone kinase subunit L</fullName>
    </submittedName>
</protein>
<dbReference type="OrthoDB" id="9800291at2"/>
<dbReference type="EMBL" id="QZWZ01000005">
    <property type="protein sequence ID" value="RJT40592.1"/>
    <property type="molecule type" value="Genomic_DNA"/>
</dbReference>
<comment type="caution">
    <text evidence="4">The sequence shown here is derived from an EMBL/GenBank/DDBJ whole genome shotgun (WGS) entry which is preliminary data.</text>
</comment>
<dbReference type="InterPro" id="IPR036117">
    <property type="entry name" value="DhaL_dom_sf"/>
</dbReference>
<dbReference type="PROSITE" id="PS51480">
    <property type="entry name" value="DHAL"/>
    <property type="match status" value="1"/>
</dbReference>
<evidence type="ECO:0000256" key="1">
    <source>
        <dbReference type="ARBA" id="ARBA00022679"/>
    </source>
</evidence>
<dbReference type="GO" id="GO:0005829">
    <property type="term" value="C:cytosol"/>
    <property type="evidence" value="ECO:0007669"/>
    <property type="project" value="TreeGrafter"/>
</dbReference>
<dbReference type="FunFam" id="1.25.40.340:FF:000002">
    <property type="entry name" value="Dihydroxyacetone kinase, L subunit"/>
    <property type="match status" value="1"/>
</dbReference>
<dbReference type="GO" id="GO:0004371">
    <property type="term" value="F:glycerone kinase activity"/>
    <property type="evidence" value="ECO:0007669"/>
    <property type="project" value="InterPro"/>
</dbReference>
<organism evidence="4 5">
    <name type="scientific">Mesorhizobium waimense</name>
    <dbReference type="NCBI Taxonomy" id="1300307"/>
    <lineage>
        <taxon>Bacteria</taxon>
        <taxon>Pseudomonadati</taxon>
        <taxon>Pseudomonadota</taxon>
        <taxon>Alphaproteobacteria</taxon>
        <taxon>Hyphomicrobiales</taxon>
        <taxon>Phyllobacteriaceae</taxon>
        <taxon>Mesorhizobium</taxon>
    </lineage>
</organism>
<evidence type="ECO:0000256" key="2">
    <source>
        <dbReference type="ARBA" id="ARBA00022777"/>
    </source>
</evidence>